<evidence type="ECO:0000256" key="1">
    <source>
        <dbReference type="SAM" id="MobiDB-lite"/>
    </source>
</evidence>
<sequence length="251" mass="27723">MTALAIAGGAAKYDIFDVIERLTTLTKQDLMDRIKASEQASRLGVKNDDVIRLNGPLWSKFQTLRARLQTMTDVEQSVVRRLFSIARDVLDRRATDDDVSSRIEEAFRNGGQGLCARYKRLPGDLCKPKAQPTIPGAQPTIPVPTGPSASSDEKLRELINALMDATYATVPPTLQKPFQDSLKEALKHFPVPTEEGFKKIAGKIRDDIAKVKGACIPGGIWDSTCKDIYDRTGDIIDKNYDLFTTVLPTAE</sequence>
<dbReference type="WBParaSite" id="NBR_0000824601-mRNA-1">
    <property type="protein sequence ID" value="NBR_0000824601-mRNA-1"/>
    <property type="gene ID" value="NBR_0000824601"/>
</dbReference>
<evidence type="ECO:0000313" key="2">
    <source>
        <dbReference type="EMBL" id="VDL71836.1"/>
    </source>
</evidence>
<name>A0A0N4XYR5_NIPBR</name>
<feature type="region of interest" description="Disordered" evidence="1">
    <location>
        <begin position="131"/>
        <end position="150"/>
    </location>
</feature>
<reference evidence="4" key="1">
    <citation type="submission" date="2017-02" db="UniProtKB">
        <authorList>
            <consortium name="WormBaseParasite"/>
        </authorList>
    </citation>
    <scope>IDENTIFICATION</scope>
</reference>
<evidence type="ECO:0000313" key="4">
    <source>
        <dbReference type="WBParaSite" id="NBR_0000824601-mRNA-1"/>
    </source>
</evidence>
<reference evidence="2 3" key="2">
    <citation type="submission" date="2018-11" db="EMBL/GenBank/DDBJ databases">
        <authorList>
            <consortium name="Pathogen Informatics"/>
        </authorList>
    </citation>
    <scope>NUCLEOTIDE SEQUENCE [LARGE SCALE GENOMIC DNA]</scope>
</reference>
<proteinExistence type="predicted"/>
<accession>A0A0N4XYR5</accession>
<dbReference type="Proteomes" id="UP000271162">
    <property type="component" value="Unassembled WGS sequence"/>
</dbReference>
<protein>
    <submittedName>
        <fullName evidence="4">Tellurite resistance protein TerB</fullName>
    </submittedName>
</protein>
<keyword evidence="3" id="KW-1185">Reference proteome</keyword>
<gene>
    <name evidence="2" type="ORF">NBR_LOCUS8247</name>
</gene>
<evidence type="ECO:0000313" key="3">
    <source>
        <dbReference type="Proteomes" id="UP000271162"/>
    </source>
</evidence>
<dbReference type="EMBL" id="UYSL01019981">
    <property type="protein sequence ID" value="VDL71836.1"/>
    <property type="molecule type" value="Genomic_DNA"/>
</dbReference>
<dbReference type="AlphaFoldDB" id="A0A0N4XYR5"/>
<organism evidence="4">
    <name type="scientific">Nippostrongylus brasiliensis</name>
    <name type="common">Rat hookworm</name>
    <dbReference type="NCBI Taxonomy" id="27835"/>
    <lineage>
        <taxon>Eukaryota</taxon>
        <taxon>Metazoa</taxon>
        <taxon>Ecdysozoa</taxon>
        <taxon>Nematoda</taxon>
        <taxon>Chromadorea</taxon>
        <taxon>Rhabditida</taxon>
        <taxon>Rhabditina</taxon>
        <taxon>Rhabditomorpha</taxon>
        <taxon>Strongyloidea</taxon>
        <taxon>Heligmosomidae</taxon>
        <taxon>Nippostrongylus</taxon>
    </lineage>
</organism>